<name>B4SIT1_STRM5</name>
<dbReference type="eggNOG" id="COG2259">
    <property type="taxonomic scope" value="Bacteria"/>
</dbReference>
<sequence>MSTYSTTLAASSSIRVLGAIELLGRLLLVSLFLMSGFGKLSAYEATAGYMASVGVPALMLPLVILAEIGGALAIIAGWQTRIVAVLLAGFTLATAFLFHNNVADQTQMIMFLKNVSIAGAFLMLAANGAGRFSLDARKTR</sequence>
<dbReference type="PANTHER" id="PTHR33452:SF1">
    <property type="entry name" value="INNER MEMBRANE PROTEIN YPHA-RELATED"/>
    <property type="match status" value="1"/>
</dbReference>
<evidence type="ECO:0000256" key="6">
    <source>
        <dbReference type="ARBA" id="ARBA00023136"/>
    </source>
</evidence>
<keyword evidence="4 7" id="KW-0812">Transmembrane</keyword>
<dbReference type="AlphaFoldDB" id="B4SIT1"/>
<dbReference type="EMBL" id="CP001111">
    <property type="protein sequence ID" value="ACF51670.1"/>
    <property type="molecule type" value="Genomic_DNA"/>
</dbReference>
<dbReference type="RefSeq" id="WP_006367019.1">
    <property type="nucleotide sequence ID" value="NC_011071.1"/>
</dbReference>
<reference evidence="8 9" key="1">
    <citation type="submission" date="2008-06" db="EMBL/GenBank/DDBJ databases">
        <title>Complete sequence of Stenotrophomonas maltophilia R551-3.</title>
        <authorList>
            <consortium name="US DOE Joint Genome Institute"/>
            <person name="Lucas S."/>
            <person name="Copeland A."/>
            <person name="Lapidus A."/>
            <person name="Glavina del Rio T."/>
            <person name="Dalin E."/>
            <person name="Tice H."/>
            <person name="Pitluck S."/>
            <person name="Chain P."/>
            <person name="Malfatti S."/>
            <person name="Shin M."/>
            <person name="Vergez L."/>
            <person name="Lang D."/>
            <person name="Schmutz J."/>
            <person name="Larimer F."/>
            <person name="Land M."/>
            <person name="Hauser L."/>
            <person name="Kyrpides N."/>
            <person name="Mikhailova N."/>
            <person name="Taghavi S."/>
            <person name="Monchy S."/>
            <person name="Newman L."/>
            <person name="Vangronsveld J."/>
            <person name="van der Lelie D."/>
            <person name="Richardson P."/>
        </authorList>
    </citation>
    <scope>NUCLEOTIDE SEQUENCE [LARGE SCALE GENOMIC DNA]</scope>
    <source>
        <strain evidence="8 9">R551-3</strain>
    </source>
</reference>
<dbReference type="Proteomes" id="UP000001867">
    <property type="component" value="Chromosome"/>
</dbReference>
<keyword evidence="3" id="KW-1003">Cell membrane</keyword>
<dbReference type="InterPro" id="IPR051907">
    <property type="entry name" value="DoxX-like_oxidoreductase"/>
</dbReference>
<evidence type="ECO:0000256" key="1">
    <source>
        <dbReference type="ARBA" id="ARBA00004651"/>
    </source>
</evidence>
<comment type="subcellular location">
    <subcellularLocation>
        <location evidence="1">Cell membrane</location>
        <topology evidence="1">Multi-pass membrane protein</topology>
    </subcellularLocation>
</comment>
<accession>B4SIT1</accession>
<proteinExistence type="inferred from homology"/>
<gene>
    <name evidence="8" type="ordered locus">Smal_1966</name>
</gene>
<dbReference type="PANTHER" id="PTHR33452">
    <property type="entry name" value="OXIDOREDUCTASE CATD-RELATED"/>
    <property type="match status" value="1"/>
</dbReference>
<keyword evidence="5 7" id="KW-1133">Transmembrane helix</keyword>
<evidence type="ECO:0000256" key="4">
    <source>
        <dbReference type="ARBA" id="ARBA00022692"/>
    </source>
</evidence>
<evidence type="ECO:0000313" key="8">
    <source>
        <dbReference type="EMBL" id="ACF51670.1"/>
    </source>
</evidence>
<feature type="transmembrane region" description="Helical" evidence="7">
    <location>
        <begin position="53"/>
        <end position="75"/>
    </location>
</feature>
<evidence type="ECO:0000256" key="7">
    <source>
        <dbReference type="SAM" id="Phobius"/>
    </source>
</evidence>
<evidence type="ECO:0000256" key="2">
    <source>
        <dbReference type="ARBA" id="ARBA00006679"/>
    </source>
</evidence>
<dbReference type="InterPro" id="IPR032808">
    <property type="entry name" value="DoxX"/>
</dbReference>
<comment type="similarity">
    <text evidence="2">Belongs to the DoxX family.</text>
</comment>
<feature type="transmembrane region" description="Helical" evidence="7">
    <location>
        <begin position="111"/>
        <end position="130"/>
    </location>
</feature>
<dbReference type="GO" id="GO:0005886">
    <property type="term" value="C:plasma membrane"/>
    <property type="evidence" value="ECO:0007669"/>
    <property type="project" value="UniProtKB-SubCell"/>
</dbReference>
<evidence type="ECO:0000256" key="3">
    <source>
        <dbReference type="ARBA" id="ARBA00022475"/>
    </source>
</evidence>
<dbReference type="STRING" id="391008.Smal_1966"/>
<dbReference type="Pfam" id="PF07681">
    <property type="entry name" value="DoxX"/>
    <property type="match status" value="1"/>
</dbReference>
<evidence type="ECO:0000313" key="9">
    <source>
        <dbReference type="Proteomes" id="UP000001867"/>
    </source>
</evidence>
<dbReference type="OrthoDB" id="9792760at2"/>
<dbReference type="HOGENOM" id="CLU_058421_8_3_6"/>
<keyword evidence="6 7" id="KW-0472">Membrane</keyword>
<organism evidence="8 9">
    <name type="scientific">Stenotrophomonas maltophilia (strain R551-3)</name>
    <dbReference type="NCBI Taxonomy" id="391008"/>
    <lineage>
        <taxon>Bacteria</taxon>
        <taxon>Pseudomonadati</taxon>
        <taxon>Pseudomonadota</taxon>
        <taxon>Gammaproteobacteria</taxon>
        <taxon>Lysobacterales</taxon>
        <taxon>Lysobacteraceae</taxon>
        <taxon>Stenotrophomonas</taxon>
        <taxon>Stenotrophomonas maltophilia group</taxon>
    </lineage>
</organism>
<protein>
    <submittedName>
        <fullName evidence="8">DoxX family protein</fullName>
    </submittedName>
</protein>
<feature type="transmembrane region" description="Helical" evidence="7">
    <location>
        <begin position="12"/>
        <end position="33"/>
    </location>
</feature>
<dbReference type="KEGG" id="smt:Smal_1966"/>
<feature type="transmembrane region" description="Helical" evidence="7">
    <location>
        <begin position="82"/>
        <end position="99"/>
    </location>
</feature>
<evidence type="ECO:0000256" key="5">
    <source>
        <dbReference type="ARBA" id="ARBA00022989"/>
    </source>
</evidence>